<evidence type="ECO:0000256" key="3">
    <source>
        <dbReference type="ARBA" id="ARBA00022630"/>
    </source>
</evidence>
<comment type="similarity">
    <text evidence="2">Belongs to the PheA/TfdB FAD monooxygenase family.</text>
</comment>
<keyword evidence="10" id="KW-1185">Reference proteome</keyword>
<reference evidence="10" key="1">
    <citation type="journal article" date="2019" name="Int. J. Syst. Evol. Microbiol.">
        <title>The Global Catalogue of Microorganisms (GCM) 10K type strain sequencing project: providing services to taxonomists for standard genome sequencing and annotation.</title>
        <authorList>
            <consortium name="The Broad Institute Genomics Platform"/>
            <consortium name="The Broad Institute Genome Sequencing Center for Infectious Disease"/>
            <person name="Wu L."/>
            <person name="Ma J."/>
        </authorList>
    </citation>
    <scope>NUCLEOTIDE SEQUENCE [LARGE SCALE GENOMIC DNA]</scope>
    <source>
        <strain evidence="10">CECT 8010</strain>
    </source>
</reference>
<dbReference type="GO" id="GO:0004497">
    <property type="term" value="F:monooxygenase activity"/>
    <property type="evidence" value="ECO:0007669"/>
    <property type="project" value="UniProtKB-KW"/>
</dbReference>
<accession>A0ABV8PTQ1</accession>
<dbReference type="InterPro" id="IPR036188">
    <property type="entry name" value="FAD/NAD-bd_sf"/>
</dbReference>
<dbReference type="InterPro" id="IPR050641">
    <property type="entry name" value="RIFMO-like"/>
</dbReference>
<evidence type="ECO:0000256" key="4">
    <source>
        <dbReference type="ARBA" id="ARBA00022827"/>
    </source>
</evidence>
<feature type="domain" description="Phenol hydroxylase-like C-terminal dimerisation" evidence="8">
    <location>
        <begin position="485"/>
        <end position="526"/>
    </location>
</feature>
<dbReference type="SUPFAM" id="SSF52833">
    <property type="entry name" value="Thioredoxin-like"/>
    <property type="match status" value="1"/>
</dbReference>
<feature type="transmembrane region" description="Helical" evidence="6">
    <location>
        <begin position="205"/>
        <end position="224"/>
    </location>
</feature>
<dbReference type="Gene3D" id="3.50.50.60">
    <property type="entry name" value="FAD/NAD(P)-binding domain"/>
    <property type="match status" value="1"/>
</dbReference>
<dbReference type="InterPro" id="IPR002938">
    <property type="entry name" value="FAD-bd"/>
</dbReference>
<dbReference type="InterPro" id="IPR038220">
    <property type="entry name" value="PHOX_C_sf"/>
</dbReference>
<keyword evidence="6" id="KW-0812">Transmembrane</keyword>
<evidence type="ECO:0000313" key="9">
    <source>
        <dbReference type="EMBL" id="MFC4231392.1"/>
    </source>
</evidence>
<name>A0ABV8PTQ1_9BACT</name>
<dbReference type="Pfam" id="PF01494">
    <property type="entry name" value="FAD_binding_3"/>
    <property type="match status" value="1"/>
</dbReference>
<dbReference type="InterPro" id="IPR012941">
    <property type="entry name" value="Phe_hydrox_C_dim_dom"/>
</dbReference>
<organism evidence="9 10">
    <name type="scientific">Parasediminibacterium paludis</name>
    <dbReference type="NCBI Taxonomy" id="908966"/>
    <lineage>
        <taxon>Bacteria</taxon>
        <taxon>Pseudomonadati</taxon>
        <taxon>Bacteroidota</taxon>
        <taxon>Chitinophagia</taxon>
        <taxon>Chitinophagales</taxon>
        <taxon>Chitinophagaceae</taxon>
        <taxon>Parasediminibacterium</taxon>
    </lineage>
</organism>
<feature type="transmembrane region" description="Helical" evidence="6">
    <location>
        <begin position="12"/>
        <end position="33"/>
    </location>
</feature>
<dbReference type="RefSeq" id="WP_379012830.1">
    <property type="nucleotide sequence ID" value="NZ_JBHSDC010000003.1"/>
</dbReference>
<dbReference type="PRINTS" id="PR00420">
    <property type="entry name" value="RNGMNOXGNASE"/>
</dbReference>
<feature type="domain" description="FAD-binding" evidence="7">
    <location>
        <begin position="8"/>
        <end position="339"/>
    </location>
</feature>
<evidence type="ECO:0000256" key="1">
    <source>
        <dbReference type="ARBA" id="ARBA00001974"/>
    </source>
</evidence>
<evidence type="ECO:0000256" key="6">
    <source>
        <dbReference type="SAM" id="Phobius"/>
    </source>
</evidence>
<dbReference type="PANTHER" id="PTHR43004">
    <property type="entry name" value="TRK SYSTEM POTASSIUM UPTAKE PROTEIN"/>
    <property type="match status" value="1"/>
</dbReference>
<keyword evidence="6" id="KW-1133">Transmembrane helix</keyword>
<dbReference type="Gene3D" id="3.30.70.2450">
    <property type="match status" value="1"/>
</dbReference>
<evidence type="ECO:0000313" key="10">
    <source>
        <dbReference type="Proteomes" id="UP001595906"/>
    </source>
</evidence>
<keyword evidence="5" id="KW-0560">Oxidoreductase</keyword>
<evidence type="ECO:0000256" key="2">
    <source>
        <dbReference type="ARBA" id="ARBA00007801"/>
    </source>
</evidence>
<evidence type="ECO:0000259" key="8">
    <source>
        <dbReference type="Pfam" id="PF07976"/>
    </source>
</evidence>
<dbReference type="Gene3D" id="3.40.30.20">
    <property type="match status" value="1"/>
</dbReference>
<evidence type="ECO:0000259" key="7">
    <source>
        <dbReference type="Pfam" id="PF01494"/>
    </source>
</evidence>
<keyword evidence="6" id="KW-0472">Membrane</keyword>
<dbReference type="SUPFAM" id="SSF51905">
    <property type="entry name" value="FAD/NAD(P)-binding domain"/>
    <property type="match status" value="1"/>
</dbReference>
<dbReference type="InterPro" id="IPR036249">
    <property type="entry name" value="Thioredoxin-like_sf"/>
</dbReference>
<keyword evidence="3" id="KW-0285">Flavoprotein</keyword>
<dbReference type="PANTHER" id="PTHR43004:SF19">
    <property type="entry name" value="BINDING MONOOXYGENASE, PUTATIVE (JCVI)-RELATED"/>
    <property type="match status" value="1"/>
</dbReference>
<protein>
    <submittedName>
        <fullName evidence="9">FAD-dependent monooxygenase</fullName>
    </submittedName>
</protein>
<dbReference type="Pfam" id="PF07976">
    <property type="entry name" value="Phe_hydrox_dim"/>
    <property type="match status" value="1"/>
</dbReference>
<proteinExistence type="inferred from homology"/>
<comment type="cofactor">
    <cofactor evidence="1">
        <name>FAD</name>
        <dbReference type="ChEBI" id="CHEBI:57692"/>
    </cofactor>
</comment>
<dbReference type="Proteomes" id="UP001595906">
    <property type="component" value="Unassembled WGS sequence"/>
</dbReference>
<comment type="caution">
    <text evidence="9">The sequence shown here is derived from an EMBL/GenBank/DDBJ whole genome shotgun (WGS) entry which is preliminary data.</text>
</comment>
<keyword evidence="4" id="KW-0274">FAD</keyword>
<evidence type="ECO:0000256" key="5">
    <source>
        <dbReference type="ARBA" id="ARBA00023002"/>
    </source>
</evidence>
<gene>
    <name evidence="9" type="ORF">ACFOW1_05790</name>
</gene>
<sequence length="529" mass="59277">MANEMYNTDVLIVGAGPTGLILAAALQSLGVSIKIIELKPKLSDTTKATNLMQGTQEQLAIYNLIQPMFDISGKMSRMVMEGYGTNLGARTMHLTESPFNDVLLLGQDNIEKSLANSLSNLGVQIHFDTKLTSLIQNENGVVTTLQSVTNITTENYKYVIGCDGPWGITRTFTKCDFKPVKTDRTIRQVDAKLKWKRLNSMKQMWLFYFADGFAVVVPLLDGYYRILTIEPSENIPNRNPTLEEMKSKLIEVTKDNSIEMLEPKWFSYANLTMGIAPQIIDNKVILAGDAGNPILPNGGQGLNTGIQDSLNLAWKLADVIKNNAKTELLTTYQTERLALRIALEKIQFNSLKYTTKAPKFMQWVVGKLGNWMLDKGGEKGMAKTFSQLNINYKKSPLTVDKIKKGSVKAGNRILDGDIIQASTLQEVSLFQQLSKPVWKLLVFDNKKQLNHLQQIDKIKGGLLPLIITASTITTYETAYLYYDIDELVHKIYGIHQPTILLVRPDNYVALSAKADNLKAVENYFANWYN</sequence>
<dbReference type="EMBL" id="JBHSDC010000003">
    <property type="protein sequence ID" value="MFC4231392.1"/>
    <property type="molecule type" value="Genomic_DNA"/>
</dbReference>
<keyword evidence="9" id="KW-0503">Monooxygenase</keyword>